<evidence type="ECO:0000256" key="2">
    <source>
        <dbReference type="ARBA" id="ARBA00022490"/>
    </source>
</evidence>
<evidence type="ECO:0000256" key="4">
    <source>
        <dbReference type="ARBA" id="ARBA00023212"/>
    </source>
</evidence>
<dbReference type="GO" id="GO:0005874">
    <property type="term" value="C:microtubule"/>
    <property type="evidence" value="ECO:0007669"/>
    <property type="project" value="UniProtKB-KW"/>
</dbReference>
<dbReference type="GO" id="GO:0000922">
    <property type="term" value="C:spindle pole"/>
    <property type="evidence" value="ECO:0007669"/>
    <property type="project" value="InterPro"/>
</dbReference>
<accession>A0AA38HG18</accession>
<dbReference type="GO" id="GO:0007020">
    <property type="term" value="P:microtubule nucleation"/>
    <property type="evidence" value="ECO:0007669"/>
    <property type="project" value="InterPro"/>
</dbReference>
<dbReference type="GO" id="GO:0000930">
    <property type="term" value="C:gamma-tubulin complex"/>
    <property type="evidence" value="ECO:0007669"/>
    <property type="project" value="TreeGrafter"/>
</dbReference>
<dbReference type="AlphaFoldDB" id="A0AA38HG18"/>
<feature type="region of interest" description="Disordered" evidence="6">
    <location>
        <begin position="786"/>
        <end position="805"/>
    </location>
</feature>
<feature type="region of interest" description="Disordered" evidence="6">
    <location>
        <begin position="335"/>
        <end position="361"/>
    </location>
</feature>
<comment type="similarity">
    <text evidence="1 5">Belongs to the TUBGCP family.</text>
</comment>
<dbReference type="Proteomes" id="UP001164286">
    <property type="component" value="Unassembled WGS sequence"/>
</dbReference>
<feature type="non-terminal residue" evidence="9">
    <location>
        <position position="981"/>
    </location>
</feature>
<dbReference type="GO" id="GO:0000278">
    <property type="term" value="P:mitotic cell cycle"/>
    <property type="evidence" value="ECO:0007669"/>
    <property type="project" value="TreeGrafter"/>
</dbReference>
<dbReference type="GO" id="GO:0051011">
    <property type="term" value="F:microtubule minus-end binding"/>
    <property type="evidence" value="ECO:0007669"/>
    <property type="project" value="TreeGrafter"/>
</dbReference>
<dbReference type="Pfam" id="PF04130">
    <property type="entry name" value="GCP_C_terminal"/>
    <property type="match status" value="1"/>
</dbReference>
<protein>
    <recommendedName>
        <fullName evidence="5">Spindle pole body component</fullName>
    </recommendedName>
</protein>
<dbReference type="Pfam" id="PF17681">
    <property type="entry name" value="GCP_N_terminal"/>
    <property type="match status" value="1"/>
</dbReference>
<dbReference type="InterPro" id="IPR041470">
    <property type="entry name" value="GCP_N"/>
</dbReference>
<dbReference type="GO" id="GO:0051321">
    <property type="term" value="P:meiotic cell cycle"/>
    <property type="evidence" value="ECO:0007669"/>
    <property type="project" value="TreeGrafter"/>
</dbReference>
<comment type="caution">
    <text evidence="9">The sequence shown here is derived from an EMBL/GenBank/DDBJ whole genome shotgun (WGS) entry which is preliminary data.</text>
</comment>
<dbReference type="InterPro" id="IPR042241">
    <property type="entry name" value="GCP_C_sf"/>
</dbReference>
<keyword evidence="3 5" id="KW-0493">Microtubule</keyword>
<comment type="subcellular location">
    <subcellularLocation>
        <location evidence="5">Cytoplasm</location>
        <location evidence="5">Cytoskeleton</location>
        <location evidence="5">Microtubule organizing center</location>
    </subcellularLocation>
</comment>
<name>A0AA38HG18_9TREE</name>
<gene>
    <name evidence="9" type="ORF">MKK02DRAFT_19194</name>
</gene>
<evidence type="ECO:0000256" key="3">
    <source>
        <dbReference type="ARBA" id="ARBA00022701"/>
    </source>
</evidence>
<dbReference type="EMBL" id="JAKWFO010000001">
    <property type="protein sequence ID" value="KAI9639453.1"/>
    <property type="molecule type" value="Genomic_DNA"/>
</dbReference>
<evidence type="ECO:0000259" key="8">
    <source>
        <dbReference type="Pfam" id="PF17681"/>
    </source>
</evidence>
<dbReference type="GO" id="GO:0005816">
    <property type="term" value="C:spindle pole body"/>
    <property type="evidence" value="ECO:0007669"/>
    <property type="project" value="UniProtKB-ARBA"/>
</dbReference>
<evidence type="ECO:0000313" key="9">
    <source>
        <dbReference type="EMBL" id="KAI9639453.1"/>
    </source>
</evidence>
<evidence type="ECO:0000259" key="7">
    <source>
        <dbReference type="Pfam" id="PF04130"/>
    </source>
</evidence>
<keyword evidence="2 5" id="KW-0963">Cytoplasm</keyword>
<feature type="domain" description="Gamma tubulin complex component protein N-terminal" evidence="8">
    <location>
        <begin position="52"/>
        <end position="293"/>
    </location>
</feature>
<dbReference type="RefSeq" id="XP_052949230.1">
    <property type="nucleotide sequence ID" value="XM_053086052.1"/>
</dbReference>
<feature type="domain" description="Gamma tubulin complex component C-terminal" evidence="7">
    <location>
        <begin position="497"/>
        <end position="926"/>
    </location>
</feature>
<dbReference type="GO" id="GO:0031122">
    <property type="term" value="P:cytoplasmic microtubule organization"/>
    <property type="evidence" value="ECO:0007669"/>
    <property type="project" value="TreeGrafter"/>
</dbReference>
<reference evidence="9" key="1">
    <citation type="journal article" date="2022" name="G3 (Bethesda)">
        <title>High quality genome of the basidiomycete yeast Dioszegia hungarica PDD-24b-2 isolated from cloud water.</title>
        <authorList>
            <person name="Jarrige D."/>
            <person name="Haridas S."/>
            <person name="Bleykasten-Grosshans C."/>
            <person name="Joly M."/>
            <person name="Nadalig T."/>
            <person name="Sancelme M."/>
            <person name="Vuilleumier S."/>
            <person name="Grigoriev I.V."/>
            <person name="Amato P."/>
            <person name="Bringel F."/>
        </authorList>
    </citation>
    <scope>NUCLEOTIDE SEQUENCE</scope>
    <source>
        <strain evidence="9">PDD-24b-2</strain>
    </source>
</reference>
<dbReference type="Gene3D" id="1.20.120.1900">
    <property type="entry name" value="Gamma-tubulin complex, C-terminal domain"/>
    <property type="match status" value="1"/>
</dbReference>
<evidence type="ECO:0000256" key="5">
    <source>
        <dbReference type="RuleBase" id="RU363050"/>
    </source>
</evidence>
<dbReference type="PANTHER" id="PTHR19302:SF70">
    <property type="entry name" value="GAMMA-TUBULIN COMPLEX COMPONENT 6"/>
    <property type="match status" value="1"/>
</dbReference>
<dbReference type="GO" id="GO:0043015">
    <property type="term" value="F:gamma-tubulin binding"/>
    <property type="evidence" value="ECO:0007669"/>
    <property type="project" value="InterPro"/>
</dbReference>
<dbReference type="InterPro" id="IPR007259">
    <property type="entry name" value="GCP"/>
</dbReference>
<sequence>TLPKLRSQPRAAPTDPDELLHLMIRATLGTTTTESLKWDKRKGSYVWAGGTGRTEGLSRVASSGAVSDFLEIATSLRRLDELLDRQSKYPLTPTHHALFNAVSTYLSFIKNRLSAAIGESEQEAVSGWIKWKAALRDVRELLGVLLEIMGWPVSEPSSGSIPSRASALLSHLYSHLLAHFQTSSPGSPASQTVLCLAYLLQSSSAPFLCCLHAWVGLSDSPAETASGDPADQPWSDLGITRLPRKGPNVAAEDVRWEYEFSSKRMPAFIPKDVRRKLFESGRSLRLFREANGEHPLAGGSWGLEGSWGWGSDFNDVHAEVKAHLRRIEKETEGWRRSIRERSRPPSGSSGWKGSRIGKKQRKRIPADFFGAASSSSTLAGLSDPKADPSPPVGIDSNFSLVPNTTTNVERQLSDFLSLLNLTPGSQAPAQPASIWSSTPLDALHSFLTYHTTRPLLPDLYPTFPLFISHHLLAPLLAHAELVSAALVSLYLDDMGYLDHLDILYSFWLGGDVGFFERVSGALFGKEDQEVGHVAGMGRRARTRARMGLGAAGGDPGGGETGEEAGEWGIALGVGLSDRQRWPPGGAELAYALRTTLVDDLGGHTGAKRDGTAWEEVEDRVSFAIRPLPEDEGGVRAKWMDPQSIEALDFLYLAYSPPVAMSVILPRGILAKYQTIHNFLLRLCRVNAVVRSMYSDLHKPALDDTPGDAPKKSGVDIPRTKAQVRATHRLRPQRRTILSAEPELEKTILRLRFGMSHFVSALMRYIVDSAIGVNFDRMRRRLERLKRKDRAGDTRPDMLDDDGYSDFAPQASNDVEEADGQEEDSGSIYQLKSVHSLVGYHHLTLDRIMRASLLSPAAGYDVAFKLLMRLFGLILDLGKVVKEVERRMLEPAQARERVMVIKKEWEEKERVFILAVERLSQKSDKRHGMVEGEGEDGARDMEVLDEGDGQSGHVSGLAELLSRLKLGYGDDAVRTGRWNEGI</sequence>
<dbReference type="GO" id="GO:0051225">
    <property type="term" value="P:spindle assembly"/>
    <property type="evidence" value="ECO:0007669"/>
    <property type="project" value="TreeGrafter"/>
</dbReference>
<evidence type="ECO:0000256" key="6">
    <source>
        <dbReference type="SAM" id="MobiDB-lite"/>
    </source>
</evidence>
<keyword evidence="4 5" id="KW-0206">Cytoskeleton</keyword>
<proteinExistence type="inferred from homology"/>
<dbReference type="InterPro" id="IPR040457">
    <property type="entry name" value="GCP_C"/>
</dbReference>
<evidence type="ECO:0000313" key="10">
    <source>
        <dbReference type="Proteomes" id="UP001164286"/>
    </source>
</evidence>
<feature type="compositionally biased region" description="Low complexity" evidence="6">
    <location>
        <begin position="344"/>
        <end position="354"/>
    </location>
</feature>
<dbReference type="GeneID" id="77725253"/>
<dbReference type="PANTHER" id="PTHR19302">
    <property type="entry name" value="GAMMA TUBULIN COMPLEX PROTEIN"/>
    <property type="match status" value="1"/>
</dbReference>
<organism evidence="9 10">
    <name type="scientific">Dioszegia hungarica</name>
    <dbReference type="NCBI Taxonomy" id="4972"/>
    <lineage>
        <taxon>Eukaryota</taxon>
        <taxon>Fungi</taxon>
        <taxon>Dikarya</taxon>
        <taxon>Basidiomycota</taxon>
        <taxon>Agaricomycotina</taxon>
        <taxon>Tremellomycetes</taxon>
        <taxon>Tremellales</taxon>
        <taxon>Bulleribasidiaceae</taxon>
        <taxon>Dioszegia</taxon>
    </lineage>
</organism>
<keyword evidence="10" id="KW-1185">Reference proteome</keyword>
<evidence type="ECO:0000256" key="1">
    <source>
        <dbReference type="ARBA" id="ARBA00010337"/>
    </source>
</evidence>